<dbReference type="SMART" id="SM00833">
    <property type="entry name" value="CobW_C"/>
    <property type="match status" value="1"/>
</dbReference>
<evidence type="ECO:0000256" key="4">
    <source>
        <dbReference type="ARBA" id="ARBA00034320"/>
    </source>
</evidence>
<feature type="compositionally biased region" description="Acidic residues" evidence="6">
    <location>
        <begin position="153"/>
        <end position="173"/>
    </location>
</feature>
<dbReference type="Pfam" id="PF07683">
    <property type="entry name" value="CobW_C"/>
    <property type="match status" value="1"/>
</dbReference>
<dbReference type="Gene3D" id="3.30.1220.10">
    <property type="entry name" value="CobW-like, C-terminal domain"/>
    <property type="match status" value="1"/>
</dbReference>
<evidence type="ECO:0000256" key="6">
    <source>
        <dbReference type="SAM" id="MobiDB-lite"/>
    </source>
</evidence>
<evidence type="ECO:0000256" key="5">
    <source>
        <dbReference type="ARBA" id="ARBA00049117"/>
    </source>
</evidence>
<feature type="compositionally biased region" description="Basic and acidic residues" evidence="6">
    <location>
        <begin position="139"/>
        <end position="152"/>
    </location>
</feature>
<name>A0AAE0FU41_9CHLO</name>
<accession>A0AAE0FU41</accession>
<proteinExistence type="inferred from homology"/>
<evidence type="ECO:0000256" key="2">
    <source>
        <dbReference type="ARBA" id="ARBA00022801"/>
    </source>
</evidence>
<keyword evidence="2" id="KW-0378">Hydrolase</keyword>
<feature type="region of interest" description="Disordered" evidence="6">
    <location>
        <begin position="233"/>
        <end position="254"/>
    </location>
</feature>
<feature type="domain" description="CobW C-terminal" evidence="7">
    <location>
        <begin position="362"/>
        <end position="508"/>
    </location>
</feature>
<dbReference type="InterPro" id="IPR036627">
    <property type="entry name" value="CobW-likC_sf"/>
</dbReference>
<dbReference type="SUPFAM" id="SSF52540">
    <property type="entry name" value="P-loop containing nucleoside triphosphate hydrolases"/>
    <property type="match status" value="1"/>
</dbReference>
<dbReference type="PANTHER" id="PTHR43603">
    <property type="entry name" value="COBW DOMAIN-CONTAINING PROTEIN DDB_G0274527"/>
    <property type="match status" value="1"/>
</dbReference>
<dbReference type="Gene3D" id="3.40.50.300">
    <property type="entry name" value="P-loop containing nucleotide triphosphate hydrolases"/>
    <property type="match status" value="1"/>
</dbReference>
<evidence type="ECO:0000256" key="3">
    <source>
        <dbReference type="ARBA" id="ARBA00023186"/>
    </source>
</evidence>
<dbReference type="CDD" id="cd03112">
    <property type="entry name" value="CobW-like"/>
    <property type="match status" value="1"/>
</dbReference>
<evidence type="ECO:0000313" key="9">
    <source>
        <dbReference type="Proteomes" id="UP001190700"/>
    </source>
</evidence>
<organism evidence="8 9">
    <name type="scientific">Cymbomonas tetramitiformis</name>
    <dbReference type="NCBI Taxonomy" id="36881"/>
    <lineage>
        <taxon>Eukaryota</taxon>
        <taxon>Viridiplantae</taxon>
        <taxon>Chlorophyta</taxon>
        <taxon>Pyramimonadophyceae</taxon>
        <taxon>Pyramimonadales</taxon>
        <taxon>Pyramimonadaceae</taxon>
        <taxon>Cymbomonas</taxon>
    </lineage>
</organism>
<dbReference type="SUPFAM" id="SSF90002">
    <property type="entry name" value="Hypothetical protein YjiA, C-terminal domain"/>
    <property type="match status" value="1"/>
</dbReference>
<comment type="caution">
    <text evidence="8">The sequence shown here is derived from an EMBL/GenBank/DDBJ whole genome shotgun (WGS) entry which is preliminary data.</text>
</comment>
<dbReference type="Proteomes" id="UP001190700">
    <property type="component" value="Unassembled WGS sequence"/>
</dbReference>
<feature type="region of interest" description="Disordered" evidence="6">
    <location>
        <begin position="139"/>
        <end position="174"/>
    </location>
</feature>
<dbReference type="Pfam" id="PF02492">
    <property type="entry name" value="cobW"/>
    <property type="match status" value="2"/>
</dbReference>
<dbReference type="InterPro" id="IPR011629">
    <property type="entry name" value="CobW-like_C"/>
</dbReference>
<dbReference type="InterPro" id="IPR051927">
    <property type="entry name" value="Zn_Chap_cDPG_Synth"/>
</dbReference>
<dbReference type="PANTHER" id="PTHR43603:SF1">
    <property type="entry name" value="ZINC-REGULATED GTPASE METALLOPROTEIN ACTIVATOR 1"/>
    <property type="match status" value="1"/>
</dbReference>
<dbReference type="EMBL" id="LGRX02013758">
    <property type="protein sequence ID" value="KAK3265673.1"/>
    <property type="molecule type" value="Genomic_DNA"/>
</dbReference>
<dbReference type="InterPro" id="IPR003495">
    <property type="entry name" value="CobW/HypB/UreG_nucleotide-bd"/>
</dbReference>
<dbReference type="GO" id="GO:0016787">
    <property type="term" value="F:hydrolase activity"/>
    <property type="evidence" value="ECO:0007669"/>
    <property type="project" value="UniProtKB-KW"/>
</dbReference>
<reference evidence="8 9" key="1">
    <citation type="journal article" date="2015" name="Genome Biol. Evol.">
        <title>Comparative Genomics of a Bacterivorous Green Alga Reveals Evolutionary Causalities and Consequences of Phago-Mixotrophic Mode of Nutrition.</title>
        <authorList>
            <person name="Burns J.A."/>
            <person name="Paasch A."/>
            <person name="Narechania A."/>
            <person name="Kim E."/>
        </authorList>
    </citation>
    <scope>NUCLEOTIDE SEQUENCE [LARGE SCALE GENOMIC DNA]</scope>
    <source>
        <strain evidence="8 9">PLY_AMNH</strain>
    </source>
</reference>
<keyword evidence="9" id="KW-1185">Reference proteome</keyword>
<keyword evidence="1" id="KW-0547">Nucleotide-binding</keyword>
<evidence type="ECO:0000256" key="1">
    <source>
        <dbReference type="ARBA" id="ARBA00022741"/>
    </source>
</evidence>
<evidence type="ECO:0000259" key="7">
    <source>
        <dbReference type="SMART" id="SM00833"/>
    </source>
</evidence>
<keyword evidence="3" id="KW-0143">Chaperone</keyword>
<dbReference type="GO" id="GO:0000166">
    <property type="term" value="F:nucleotide binding"/>
    <property type="evidence" value="ECO:0007669"/>
    <property type="project" value="UniProtKB-KW"/>
</dbReference>
<evidence type="ECO:0000313" key="8">
    <source>
        <dbReference type="EMBL" id="KAK3265673.1"/>
    </source>
</evidence>
<gene>
    <name evidence="8" type="ORF">CYMTET_25665</name>
</gene>
<dbReference type="AlphaFoldDB" id="A0AAE0FU41"/>
<protein>
    <recommendedName>
        <fullName evidence="7">CobW C-terminal domain-containing protein</fullName>
    </recommendedName>
</protein>
<sequence>MKVTVISGFLGAGKTTLLKRLLRLNNERSDSEKLKMAVIVNDMGEINLDADEIKDSKLIQEDAEMVELHNGCICCTLRGDLLKTVKSLSQEGKYDYLVIESTGISEPLPVAQTFIMQVDEEPLPDAQVVIIDDDEEPEDHIHTHHSEQHSDTTDDDDDNVEDDDDDDDGDEDDVERHVEAVTGDPNSLSNFATLDTLVTVVDAVNIFDVLHSLDTLADKNNISGMLGNTGALEAGTTEIDPTNDQPGEWEDNSDGKQIDDRSIGRLMIDQIEFANVIIISKASVFLKKGSEEELERIKALLHKLNPTAEILVPRVDHYGDLDVAEELLNTGLFDMVEASVSAGWMAELMKPEHTPETEEYGISSLVFRARNMPFHPERLAAILNGFGHYKSVLEFEMNAEENEVHPGREEEVFRGVVRSKGMLWVANAHGFPMDFHSAGRHLSINAGPRPFLISMDRSEWEEEDMQLHNALLASGKWGEKWGDCASELVAIGMHLDKARIHKELTAALLTEEESKALGGVEGWRNLADPFFGGKCAELYFVEEGSVKLSTLSGVNHQLE</sequence>
<comment type="catalytic activity">
    <reaction evidence="5">
        <text>GTP + H2O = GDP + phosphate + H(+)</text>
        <dbReference type="Rhea" id="RHEA:19669"/>
        <dbReference type="ChEBI" id="CHEBI:15377"/>
        <dbReference type="ChEBI" id="CHEBI:15378"/>
        <dbReference type="ChEBI" id="CHEBI:37565"/>
        <dbReference type="ChEBI" id="CHEBI:43474"/>
        <dbReference type="ChEBI" id="CHEBI:58189"/>
    </reaction>
    <physiologicalReaction direction="left-to-right" evidence="5">
        <dbReference type="Rhea" id="RHEA:19670"/>
    </physiologicalReaction>
</comment>
<comment type="similarity">
    <text evidence="4">Belongs to the SIMIBI class G3E GTPase family. ZNG1 subfamily.</text>
</comment>
<dbReference type="InterPro" id="IPR027417">
    <property type="entry name" value="P-loop_NTPase"/>
</dbReference>